<feature type="transmembrane region" description="Helical" evidence="2">
    <location>
        <begin position="200"/>
        <end position="217"/>
    </location>
</feature>
<dbReference type="EMBL" id="QEKW01000002">
    <property type="protein sequence ID" value="PVZ13151.1"/>
    <property type="molecule type" value="Genomic_DNA"/>
</dbReference>
<feature type="transmembrane region" description="Helical" evidence="2">
    <location>
        <begin position="127"/>
        <end position="145"/>
    </location>
</feature>
<dbReference type="Pfam" id="PF07786">
    <property type="entry name" value="HGSNAT_cat"/>
    <property type="match status" value="1"/>
</dbReference>
<feature type="region of interest" description="Disordered" evidence="1">
    <location>
        <begin position="1"/>
        <end position="26"/>
    </location>
</feature>
<evidence type="ECO:0000313" key="4">
    <source>
        <dbReference type="EMBL" id="PVZ13151.1"/>
    </source>
</evidence>
<gene>
    <name evidence="4" type="ORF">C8D89_102301</name>
</gene>
<organism evidence="4 5">
    <name type="scientific">Actinomycetospora cinnamomea</name>
    <dbReference type="NCBI Taxonomy" id="663609"/>
    <lineage>
        <taxon>Bacteria</taxon>
        <taxon>Bacillati</taxon>
        <taxon>Actinomycetota</taxon>
        <taxon>Actinomycetes</taxon>
        <taxon>Pseudonocardiales</taxon>
        <taxon>Pseudonocardiaceae</taxon>
        <taxon>Actinomycetospora</taxon>
    </lineage>
</organism>
<dbReference type="Proteomes" id="UP000245639">
    <property type="component" value="Unassembled WGS sequence"/>
</dbReference>
<comment type="caution">
    <text evidence="4">The sequence shown here is derived from an EMBL/GenBank/DDBJ whole genome shotgun (WGS) entry which is preliminary data.</text>
</comment>
<evidence type="ECO:0000259" key="3">
    <source>
        <dbReference type="Pfam" id="PF07786"/>
    </source>
</evidence>
<sequence length="416" mass="41150">MSSIEAPTARIPAADPPAPQAHGPPGRLPAIDAARGVALLGMMAVHALWVIDAQGAPTAVGLVASGNAAALFAVLAGVGIAFTTGRARVTGGAAARRAAGGLVARGIVIGLIGLALGTVVDAEVAAVILPFYAVLFVLAVPLVLLPTPVLVGGAVAGAVGTPVLSQLVRAQLPAPRGDNPSLAWVVEDPLGLLRELLLTGYYPALSWVPYVAVGLALGRAPLRSPRLAAGLAAGGAALAAAAAGLSTLLLGPGGGLAGITAASTATGLDAATLREYLGAGPDGVTPTSTWWWLAVDAPHSSTPLDLARTAGIALAVIGLLLLLDQLGRRGRPAVRATVAAVRAPLAAAGALALTCYTLHVLFLNSSLDEYSPVTGYVVQVVLVLLLGLGWRASAGRGPLEALASAAGARGARWAGG</sequence>
<feature type="transmembrane region" description="Helical" evidence="2">
    <location>
        <begin position="229"/>
        <end position="250"/>
    </location>
</feature>
<feature type="domain" description="Heparan-alpha-glucosaminide N-acetyltransferase catalytic" evidence="3">
    <location>
        <begin position="27"/>
        <end position="224"/>
    </location>
</feature>
<dbReference type="RefSeq" id="WP_116707195.1">
    <property type="nucleotide sequence ID" value="NZ_QEKW01000002.1"/>
</dbReference>
<proteinExistence type="predicted"/>
<dbReference type="InterPro" id="IPR012429">
    <property type="entry name" value="HGSNAT_cat"/>
</dbReference>
<keyword evidence="5" id="KW-1185">Reference proteome</keyword>
<dbReference type="AlphaFoldDB" id="A0A2U1FLU7"/>
<keyword evidence="2" id="KW-1133">Transmembrane helix</keyword>
<evidence type="ECO:0000256" key="2">
    <source>
        <dbReference type="SAM" id="Phobius"/>
    </source>
</evidence>
<dbReference type="OrthoDB" id="4966979at2"/>
<evidence type="ECO:0000256" key="1">
    <source>
        <dbReference type="SAM" id="MobiDB-lite"/>
    </source>
</evidence>
<reference evidence="4 5" key="1">
    <citation type="submission" date="2018-04" db="EMBL/GenBank/DDBJ databases">
        <title>Genomic Encyclopedia of Type Strains, Phase IV (KMG-IV): sequencing the most valuable type-strain genomes for metagenomic binning, comparative biology and taxonomic classification.</title>
        <authorList>
            <person name="Goeker M."/>
        </authorList>
    </citation>
    <scope>NUCLEOTIDE SEQUENCE [LARGE SCALE GENOMIC DNA]</scope>
    <source>
        <strain evidence="4 5">DSM 45771</strain>
    </source>
</reference>
<feature type="transmembrane region" description="Helical" evidence="2">
    <location>
        <begin position="33"/>
        <end position="51"/>
    </location>
</feature>
<feature type="transmembrane region" description="Helical" evidence="2">
    <location>
        <begin position="102"/>
        <end position="120"/>
    </location>
</feature>
<feature type="transmembrane region" description="Helical" evidence="2">
    <location>
        <begin position="306"/>
        <end position="323"/>
    </location>
</feature>
<feature type="transmembrane region" description="Helical" evidence="2">
    <location>
        <begin position="343"/>
        <end position="361"/>
    </location>
</feature>
<protein>
    <submittedName>
        <fullName evidence="4">Uncharacterized protein DUF1624</fullName>
    </submittedName>
</protein>
<evidence type="ECO:0000313" key="5">
    <source>
        <dbReference type="Proteomes" id="UP000245639"/>
    </source>
</evidence>
<keyword evidence="2" id="KW-0812">Transmembrane</keyword>
<accession>A0A2U1FLU7</accession>
<feature type="transmembrane region" description="Helical" evidence="2">
    <location>
        <begin position="373"/>
        <end position="390"/>
    </location>
</feature>
<feature type="transmembrane region" description="Helical" evidence="2">
    <location>
        <begin position="58"/>
        <end position="82"/>
    </location>
</feature>
<name>A0A2U1FLU7_9PSEU</name>
<keyword evidence="2" id="KW-0472">Membrane</keyword>